<name>X0VNS6_9ZZZZ</name>
<dbReference type="EMBL" id="BARS01032922">
    <property type="protein sequence ID" value="GAG20009.1"/>
    <property type="molecule type" value="Genomic_DNA"/>
</dbReference>
<gene>
    <name evidence="1" type="ORF">S01H1_51042</name>
</gene>
<evidence type="ECO:0008006" key="2">
    <source>
        <dbReference type="Google" id="ProtNLM"/>
    </source>
</evidence>
<dbReference type="AlphaFoldDB" id="X0VNS6"/>
<sequence length="205" mass="23228">SFLIPSISKGGILLGLHAEAENVNMRHLLAGSEETINKFMKQSRYAPWFSHARLVRKTATGTYQRIPTLREPAMGNVLIIGDAISQESWIQGAIACGYQGAKATLKELSGQKGYSEYIDWLHKAFAFFAYPNHFKLKARHHILRMVCSSDEEADTIYRLLQDKVEHPAFLLVENPELIKDERPDLYLKLKKAVEGLDRMVVKGWG</sequence>
<evidence type="ECO:0000313" key="1">
    <source>
        <dbReference type="EMBL" id="GAG20009.1"/>
    </source>
</evidence>
<reference evidence="1" key="1">
    <citation type="journal article" date="2014" name="Front. Microbiol.">
        <title>High frequency of phylogenetically diverse reductive dehalogenase-homologous genes in deep subseafloor sedimentary metagenomes.</title>
        <authorList>
            <person name="Kawai M."/>
            <person name="Futagami T."/>
            <person name="Toyoda A."/>
            <person name="Takaki Y."/>
            <person name="Nishi S."/>
            <person name="Hori S."/>
            <person name="Arai W."/>
            <person name="Tsubouchi T."/>
            <person name="Morono Y."/>
            <person name="Uchiyama I."/>
            <person name="Ito T."/>
            <person name="Fujiyama A."/>
            <person name="Inagaki F."/>
            <person name="Takami H."/>
        </authorList>
    </citation>
    <scope>NUCLEOTIDE SEQUENCE</scope>
    <source>
        <strain evidence="1">Expedition CK06-06</strain>
    </source>
</reference>
<proteinExistence type="predicted"/>
<organism evidence="1">
    <name type="scientific">marine sediment metagenome</name>
    <dbReference type="NCBI Taxonomy" id="412755"/>
    <lineage>
        <taxon>unclassified sequences</taxon>
        <taxon>metagenomes</taxon>
        <taxon>ecological metagenomes</taxon>
    </lineage>
</organism>
<accession>X0VNS6</accession>
<feature type="non-terminal residue" evidence="1">
    <location>
        <position position="1"/>
    </location>
</feature>
<comment type="caution">
    <text evidence="1">The sequence shown here is derived from an EMBL/GenBank/DDBJ whole genome shotgun (WGS) entry which is preliminary data.</text>
</comment>
<protein>
    <recommendedName>
        <fullName evidence="2">FAD-binding domain-containing protein</fullName>
    </recommendedName>
</protein>